<accession>A0A1F4UE25</accession>
<evidence type="ECO:0000313" key="3">
    <source>
        <dbReference type="EMBL" id="OGC42493.1"/>
    </source>
</evidence>
<organism evidence="3 4">
    <name type="scientific">candidate division WOR-3 bacterium RBG_13_43_14</name>
    <dbReference type="NCBI Taxonomy" id="1802590"/>
    <lineage>
        <taxon>Bacteria</taxon>
        <taxon>Bacteria division WOR-3</taxon>
    </lineage>
</organism>
<sequence length="363" mass="41704">MKPYQVHLFSDNAKIPDYLPTEPVFIYENNRYLNFLTFDCFHLKNNEYLRDTARNSIEAKGIVAAEGRIETIERLQKAMIEFKKIENIMIMPDELMAIFSVLSMFGPKTTFFVDYETSPTILALIQQRNVEFYKHDDLVQLGNLLNAKSEKAIVIDGLYEWIGKIAPVNDLVKLAQQYECFIIGNELNTFGLLGREGRGFIDLFNLYDAINMEIGSFSRFLGGFGCYIGAKRFLINKVRENVNKILNPLPQFMLSVNIGALELARNNNGNGAFTTLWKNSRYFITRLKQIGFTTASDTPIAVVNLNNNDESGEFVKKLFFEKIVVGQDRERIRMCLSIEHNKEDLDYCLEVFEKIGKELAILK</sequence>
<dbReference type="AlphaFoldDB" id="A0A1F4UE25"/>
<dbReference type="GO" id="GO:0016740">
    <property type="term" value="F:transferase activity"/>
    <property type="evidence" value="ECO:0007669"/>
    <property type="project" value="UniProtKB-KW"/>
</dbReference>
<dbReference type="EMBL" id="MEUM01000064">
    <property type="protein sequence ID" value="OGC42493.1"/>
    <property type="molecule type" value="Genomic_DNA"/>
</dbReference>
<dbReference type="Gene3D" id="3.90.1150.10">
    <property type="entry name" value="Aspartate Aminotransferase, domain 1"/>
    <property type="match status" value="1"/>
</dbReference>
<dbReference type="SUPFAM" id="SSF53383">
    <property type="entry name" value="PLP-dependent transferases"/>
    <property type="match status" value="1"/>
</dbReference>
<evidence type="ECO:0000256" key="2">
    <source>
        <dbReference type="ARBA" id="ARBA00022679"/>
    </source>
</evidence>
<dbReference type="Proteomes" id="UP000177025">
    <property type="component" value="Unassembled WGS sequence"/>
</dbReference>
<dbReference type="Gene3D" id="3.40.640.10">
    <property type="entry name" value="Type I PLP-dependent aspartate aminotransferase-like (Major domain)"/>
    <property type="match status" value="1"/>
</dbReference>
<evidence type="ECO:0000256" key="1">
    <source>
        <dbReference type="ARBA" id="ARBA00001933"/>
    </source>
</evidence>
<comment type="caution">
    <text evidence="3">The sequence shown here is derived from an EMBL/GenBank/DDBJ whole genome shotgun (WGS) entry which is preliminary data.</text>
</comment>
<dbReference type="PANTHER" id="PTHR13693">
    <property type="entry name" value="CLASS II AMINOTRANSFERASE/8-AMINO-7-OXONONANOATE SYNTHASE"/>
    <property type="match status" value="1"/>
</dbReference>
<name>A0A1F4UE25_UNCW3</name>
<protein>
    <submittedName>
        <fullName evidence="3">Uncharacterized protein</fullName>
    </submittedName>
</protein>
<dbReference type="InterPro" id="IPR015424">
    <property type="entry name" value="PyrdxlP-dep_Trfase"/>
</dbReference>
<dbReference type="InterPro" id="IPR015422">
    <property type="entry name" value="PyrdxlP-dep_Trfase_small"/>
</dbReference>
<reference evidence="3 4" key="1">
    <citation type="journal article" date="2016" name="Nat. Commun.">
        <title>Thousands of microbial genomes shed light on interconnected biogeochemical processes in an aquifer system.</title>
        <authorList>
            <person name="Anantharaman K."/>
            <person name="Brown C.T."/>
            <person name="Hug L.A."/>
            <person name="Sharon I."/>
            <person name="Castelle C.J."/>
            <person name="Probst A.J."/>
            <person name="Thomas B.C."/>
            <person name="Singh A."/>
            <person name="Wilkins M.J."/>
            <person name="Karaoz U."/>
            <person name="Brodie E.L."/>
            <person name="Williams K.H."/>
            <person name="Hubbard S.S."/>
            <person name="Banfield J.F."/>
        </authorList>
    </citation>
    <scope>NUCLEOTIDE SEQUENCE [LARGE SCALE GENOMIC DNA]</scope>
</reference>
<keyword evidence="2" id="KW-0808">Transferase</keyword>
<gene>
    <name evidence="3" type="ORF">A2Y85_04840</name>
</gene>
<proteinExistence type="predicted"/>
<evidence type="ECO:0000313" key="4">
    <source>
        <dbReference type="Proteomes" id="UP000177025"/>
    </source>
</evidence>
<comment type="cofactor">
    <cofactor evidence="1">
        <name>pyridoxal 5'-phosphate</name>
        <dbReference type="ChEBI" id="CHEBI:597326"/>
    </cofactor>
</comment>
<dbReference type="InterPro" id="IPR015421">
    <property type="entry name" value="PyrdxlP-dep_Trfase_major"/>
</dbReference>
<dbReference type="InterPro" id="IPR050087">
    <property type="entry name" value="AON_synthase_class-II"/>
</dbReference>